<dbReference type="Pfam" id="PF00271">
    <property type="entry name" value="Helicase_C"/>
    <property type="match status" value="1"/>
</dbReference>
<dbReference type="Gene3D" id="3.40.50.10810">
    <property type="entry name" value="Tandem AAA-ATPase domain"/>
    <property type="match status" value="1"/>
</dbReference>
<dbReference type="SMART" id="SM00490">
    <property type="entry name" value="HELICc"/>
    <property type="match status" value="1"/>
</dbReference>
<keyword evidence="4" id="KW-0347">Helicase</keyword>
<dbReference type="InterPro" id="IPR027417">
    <property type="entry name" value="P-loop_NTPase"/>
</dbReference>
<proteinExistence type="predicted"/>
<keyword evidence="4" id="KW-0067">ATP-binding</keyword>
<dbReference type="Proteomes" id="UP000614424">
    <property type="component" value="Unassembled WGS sequence"/>
</dbReference>
<sequence>MHDHIPLTRSQLITGYSSLSDFEKTVLQLASVIFEPANQEIIASCLVHMGFDLKDNFIDDNRPLSALLRKLQDRHLLTWKYQCHPLIVEIMTRKARSAGILEKMSAAAQEELPATEEQINSIPHKTERLLREIRIGLYNNNISHANSFLVRFHDLHDPSRTESPLIKIINNPFDAVWFRELPVYLQLHALHEISKHCLKDMEPFEPVMDYLMAQETLQSIPEEGKPSLYYLRINNLLMQGKLDKASQEIAMAGENITSSGLRGWAAYLAAIPNEAINSFEADLKILRNKGQSRNLFFTGPEGLFFILSLLKSNDYSQFPRIKRFVSIIESTQPGSYLLESYRALLAVCSAKLENFQSDYSISIWKPGPKNSITTLFQGLCQYWLHGRLDKAQIDEIQNYREKAQEYGYQWLSQEYDILLSLSSGELFDSTHTISQSSVVSVFQQETPWQRALKSLEIVGLKSGEDETAGSSSRLIWLIAYDNGFISITPREQKKTIRGTWSKGRSIALKRLAEEMQLDFLTLQDQQICSTLYRRQSSTDSSYDFYMENTLSLLIGHPLLFLKKSPSTPVELLRGEPELVVTNQGNKLLLHFSPYNLEEKTVVTQETATRFKVITFTVQHRRIAEIIGNDGLLVPASAKAQVAQTLGKLAASLTVYSDIGASYDDIVKIAPDSRIFIQILPLGAGFRLSILVKPLGPHGPALLPGYGTTTLIAEIQGKRLHTYRNLDEEKRTSLEIENGCPTLASLSDSSGEWLFDDPTHCLNVLSELENISGDHIIVEWPEGEKLTIKQEVTFNKFHVRVHKKQDWFSLDGTLEIDADTVLDMQQLLNLITTHPGKFIPIGKGEFIALSKKFRAKLEELAIISEQQGEKRFIRPLASLALEDFAINGSILESDIHWQSQIHKMHEAQELHPELPSTLQAELRDYQIEGFVWLARLAHWGVGGCLADDMGLGKTIQALAVILAKAHLGPSIVVAPTSVCFNWIQEIERFTPTLNPILFGSAGREHTVQTLKSFDILITSYGLLQQESELLSSLNWQTIILDEAQAIKNIATKRSKAAMSLKGELKIITTGTPVENHLGELWNLFNFINPGLLGSLDQFNRRFINPIAKHKDKSVLRKLKKLISPFILRRIKSQVLEELPPKTEIVLQVDLSEEEAIFYEAIRRNALDHIDKTNHPGHRQMMILSGIMKLRRACCAPSLVHPETSLSSSKLQLFKTILSELRENNHKALVFSQFVSYLKIIRSHLDAAGINYRYLDGSTPTRKRQEEVEAFQAGDGDVFLISLKAGGTGLNLTAADYVIHMDPWWNPAVEDQASNRAHRIGQQHPVTIYRLITKNTIEEKIVKLHQEKRKLADTLLEGTDISHKLSSEELLSLLRE</sequence>
<dbReference type="CDD" id="cd18793">
    <property type="entry name" value="SF2_C_SNF"/>
    <property type="match status" value="1"/>
</dbReference>
<comment type="caution">
    <text evidence="4">The sequence shown here is derived from an EMBL/GenBank/DDBJ whole genome shotgun (WGS) entry which is preliminary data.</text>
</comment>
<dbReference type="CDD" id="cd18012">
    <property type="entry name" value="DEXQc_arch_SWI2_SNF2"/>
    <property type="match status" value="1"/>
</dbReference>
<evidence type="ECO:0000256" key="1">
    <source>
        <dbReference type="ARBA" id="ARBA00022801"/>
    </source>
</evidence>
<evidence type="ECO:0000313" key="4">
    <source>
        <dbReference type="EMBL" id="MBC8317022.1"/>
    </source>
</evidence>
<dbReference type="SUPFAM" id="SSF52540">
    <property type="entry name" value="P-loop containing nucleoside triphosphate hydrolases"/>
    <property type="match status" value="2"/>
</dbReference>
<dbReference type="InterPro" id="IPR014001">
    <property type="entry name" value="Helicase_ATP-bd"/>
</dbReference>
<dbReference type="InterPro" id="IPR000330">
    <property type="entry name" value="SNF2_N"/>
</dbReference>
<protein>
    <submittedName>
        <fullName evidence="4">DEAD/DEAH box helicase</fullName>
    </submittedName>
</protein>
<dbReference type="PANTHER" id="PTHR10799">
    <property type="entry name" value="SNF2/RAD54 HELICASE FAMILY"/>
    <property type="match status" value="1"/>
</dbReference>
<organism evidence="4 5">
    <name type="scientific">Candidatus Desulfobia pelagia</name>
    <dbReference type="NCBI Taxonomy" id="2841692"/>
    <lineage>
        <taxon>Bacteria</taxon>
        <taxon>Pseudomonadati</taxon>
        <taxon>Thermodesulfobacteriota</taxon>
        <taxon>Desulfobulbia</taxon>
        <taxon>Desulfobulbales</taxon>
        <taxon>Desulfobulbaceae</taxon>
        <taxon>Candidatus Desulfobia</taxon>
    </lineage>
</organism>
<evidence type="ECO:0000259" key="2">
    <source>
        <dbReference type="PROSITE" id="PS51192"/>
    </source>
</evidence>
<dbReference type="GO" id="GO:0004386">
    <property type="term" value="F:helicase activity"/>
    <property type="evidence" value="ECO:0007669"/>
    <property type="project" value="UniProtKB-KW"/>
</dbReference>
<gene>
    <name evidence="4" type="ORF">H8E41_03890</name>
</gene>
<evidence type="ECO:0000259" key="3">
    <source>
        <dbReference type="PROSITE" id="PS51194"/>
    </source>
</evidence>
<feature type="domain" description="Helicase C-terminal" evidence="3">
    <location>
        <begin position="1207"/>
        <end position="1365"/>
    </location>
</feature>
<dbReference type="InterPro" id="IPR038718">
    <property type="entry name" value="SNF2-like_sf"/>
</dbReference>
<keyword evidence="4" id="KW-0547">Nucleotide-binding</keyword>
<accession>A0A8J6NC92</accession>
<dbReference type="PROSITE" id="PS51192">
    <property type="entry name" value="HELICASE_ATP_BIND_1"/>
    <property type="match status" value="1"/>
</dbReference>
<dbReference type="Gene3D" id="3.40.50.300">
    <property type="entry name" value="P-loop containing nucleotide triphosphate hydrolases"/>
    <property type="match status" value="1"/>
</dbReference>
<dbReference type="GO" id="GO:0016787">
    <property type="term" value="F:hydrolase activity"/>
    <property type="evidence" value="ECO:0007669"/>
    <property type="project" value="UniProtKB-KW"/>
</dbReference>
<dbReference type="InterPro" id="IPR001650">
    <property type="entry name" value="Helicase_C-like"/>
</dbReference>
<dbReference type="Pfam" id="PF00176">
    <property type="entry name" value="SNF2-rel_dom"/>
    <property type="match status" value="1"/>
</dbReference>
<keyword evidence="1" id="KW-0378">Hydrolase</keyword>
<reference evidence="4 5" key="1">
    <citation type="submission" date="2020-08" db="EMBL/GenBank/DDBJ databases">
        <title>Bridging the membrane lipid divide: bacteria of the FCB group superphylum have the potential to synthesize archaeal ether lipids.</title>
        <authorList>
            <person name="Villanueva L."/>
            <person name="Von Meijenfeldt F.A.B."/>
            <person name="Westbye A.B."/>
            <person name="Yadav S."/>
            <person name="Hopmans E.C."/>
            <person name="Dutilh B.E."/>
            <person name="Sinninghe Damste J.S."/>
        </authorList>
    </citation>
    <scope>NUCLEOTIDE SEQUENCE [LARGE SCALE GENOMIC DNA]</scope>
    <source>
        <strain evidence="4">NIOZ-UU47</strain>
    </source>
</reference>
<feature type="domain" description="Helicase ATP-binding" evidence="2">
    <location>
        <begin position="933"/>
        <end position="1089"/>
    </location>
</feature>
<dbReference type="EMBL" id="JACNJZ010000065">
    <property type="protein sequence ID" value="MBC8317022.1"/>
    <property type="molecule type" value="Genomic_DNA"/>
</dbReference>
<dbReference type="InterPro" id="IPR049730">
    <property type="entry name" value="SNF2/RAD54-like_C"/>
</dbReference>
<dbReference type="PROSITE" id="PS51194">
    <property type="entry name" value="HELICASE_CTER"/>
    <property type="match status" value="1"/>
</dbReference>
<name>A0A8J6NC92_9BACT</name>
<dbReference type="SMART" id="SM00487">
    <property type="entry name" value="DEXDc"/>
    <property type="match status" value="1"/>
</dbReference>
<dbReference type="GO" id="GO:0005524">
    <property type="term" value="F:ATP binding"/>
    <property type="evidence" value="ECO:0007669"/>
    <property type="project" value="InterPro"/>
</dbReference>
<evidence type="ECO:0000313" key="5">
    <source>
        <dbReference type="Proteomes" id="UP000614424"/>
    </source>
</evidence>